<dbReference type="CDD" id="cd20104">
    <property type="entry name" value="MBT_PHF20L1-like"/>
    <property type="match status" value="1"/>
</dbReference>
<dbReference type="Gene3D" id="3.90.70.10">
    <property type="entry name" value="Cysteine proteinases"/>
    <property type="match status" value="2"/>
</dbReference>
<feature type="region of interest" description="Disordered" evidence="2">
    <location>
        <begin position="108"/>
        <end position="133"/>
    </location>
</feature>
<dbReference type="PROSITE" id="PS00973">
    <property type="entry name" value="USP_2"/>
    <property type="match status" value="1"/>
</dbReference>
<evidence type="ECO:0008006" key="9">
    <source>
        <dbReference type="Google" id="ProtNLM"/>
    </source>
</evidence>
<feature type="domain" description="EF-hand" evidence="3">
    <location>
        <begin position="178"/>
        <end position="213"/>
    </location>
</feature>
<reference evidence="7" key="1">
    <citation type="submission" date="2024-01" db="EMBL/GenBank/DDBJ databases">
        <authorList>
            <person name="Webb A."/>
        </authorList>
    </citation>
    <scope>NUCLEOTIDE SEQUENCE</scope>
    <source>
        <strain evidence="7">Pm1</strain>
    </source>
</reference>
<dbReference type="Gene3D" id="3.30.2230.10">
    <property type="entry name" value="DUSP-like"/>
    <property type="match status" value="1"/>
</dbReference>
<dbReference type="Gene3D" id="2.30.30.140">
    <property type="match status" value="1"/>
</dbReference>
<dbReference type="EMBL" id="CAKLBY020000014">
    <property type="protein sequence ID" value="CAK7896562.1"/>
    <property type="molecule type" value="Genomic_DNA"/>
</dbReference>
<name>A0AAV1TW97_9STRA</name>
<evidence type="ECO:0000313" key="8">
    <source>
        <dbReference type="Proteomes" id="UP001162060"/>
    </source>
</evidence>
<evidence type="ECO:0000259" key="3">
    <source>
        <dbReference type="PROSITE" id="PS50222"/>
    </source>
</evidence>
<dbReference type="SMART" id="SM00054">
    <property type="entry name" value="EFh"/>
    <property type="match status" value="1"/>
</dbReference>
<comment type="caution">
    <text evidence="7">The sequence shown here is derived from an EMBL/GenBank/DDBJ whole genome shotgun (WGS) entry which is preliminary data.</text>
</comment>
<dbReference type="Proteomes" id="UP001162060">
    <property type="component" value="Unassembled WGS sequence"/>
</dbReference>
<sequence length="1563" mass="174956">MRSPASSPHSHSSSLRRFFSRSHQHHHHPAGPSAPTHATHASRTAAQQAQARRVHLLDSWSLPELYALRELVHVAVNKTPAASHTELPAVAAHRTACGDEWHCMGAGSAGSSSSTSTSATPSSVQTPDDSEQQPTLPFCLDAALVHNKRLNFCQRADSRLQLQTRRQFGRLFPALDRTSKAAQRALFQAFDANRSGKIEFEELCEMLASVKRACASSVRETAALVFTWFKRDHSSAGLTRADIQLLAATVVELAGDMSVLTEDGVDDKDSAGLDAEDIGAWLMQLVLLDGRPQYVTEADFCKTMDCAVGAQVLHVLLAPFDVVNAVFEDEKLLHEVDDQMQWRTGMTAYVVSSRWWMQWQQYARSGGNWHALLQPELLDQKVDNLRLEQEARDQPMKEQEQEQEKNTRQRQSGSRPANCCRPGPIVNRDICASEQLGTLRRGLVGGRDFVLVSGGVWKRLLLAYGGGPSYPRRIGEVRSSSEQQESLLRKDESQECDGVSVTLTSKGGQHQQQVNVELYPVTLQVRLARHDSRHVYLVYARRFLLHHASSMKEIMHRMGIFPGINAKEVSLWLRRRRLQAWEPLECNFESPEATLKGLHITSAQELLVDFRAMDVDIEPHSIAQQHRLVSLAAMLPRTPFNVTMLQPVGNDFVCCPRTSRAAFTRTGDWRLLRNSMAAEQEAATSRSPVSAHVGPGGVLVGLAKQMKATTRTSPARLVAQVGLRATGLINMGNTCFMNSALQCFVHSPVFREYFLSNRFEPEVNKKNRLGSRGAIAVAFAQLQSALWRERDRGYLRPSRFRDEFTRVCRHFEEMRQYDAHEFMVALLDCLHEDLNQSFRALPASADDSIQARSSKCFSFGALTGEDMVESDDNDDENSQAYDEIMHTSSDEAHGDAAWRAYTSTNSSVVVDLFHGQMRSETVCGTCCERKCTFDPNLFFSLPIPESNFVRVEVSVLLQAWKLPGGTDDKHDPEVALQAEQRGYWLHRGSQTGALCDRIAQVYGRASGNRFLLVEVRRNRIKRIVEDDEVVDKLVAAAPGSLAAYERAWTLAEVPSVPSAISEYYGTYILGGGYADALAPERITSFSDLRVGSRVDARDNRNDWHSGTVIDVVGSADVEEQCVSTKHSQRVYVHFDAFSSKWNKWFTARDWNAKRLQPLDSRASRVTEVFEVQVVHRHVSPVSLVGVPESGQTSGDGHPLPATVASSQTIGSLSTHGRPIVNVFGTPLFVTIASDRTAQEMHQALLLQTARFWRSFGSEFRPIGNCIDERVEETKLPYEVRIVNLDNLTSERGELLPVDSSALLPHFSARTVLALDWTNNLDFRSHEVRVPDDAPSEVMEAASVDPDLRADLETSPFPGQQKTGNTPDGAPVEDDDRPPSYAIPLTKCMDALMREEAISLDDHWICEQCGVPREGTRLSGIWRLPDLVMIQLKRFQYLENQHKRKVRALVDFPLKGLDFSQWMSRQDHAESSVYDLYAVANHVGGLTRGHYTAYCRYDADFPESAILFNENEDDADVQCSDLWFRFDDEKVSEIAAGDVVTDAAYVLFYKRRTLSSYNVLRYAL</sequence>
<gene>
    <name evidence="7" type="ORF">PM001_LOCUS11739</name>
    <name evidence="6" type="ORF">PM001_LOCUS1264</name>
</gene>
<dbReference type="PANTHER" id="PTHR21646">
    <property type="entry name" value="UBIQUITIN CARBOXYL-TERMINAL HYDROLASE"/>
    <property type="match status" value="1"/>
</dbReference>
<dbReference type="Pfam" id="PF00443">
    <property type="entry name" value="UCH"/>
    <property type="match status" value="1"/>
</dbReference>
<dbReference type="InterPro" id="IPR028889">
    <property type="entry name" value="USP"/>
</dbReference>
<feature type="domain" description="USP" evidence="4">
    <location>
        <begin position="726"/>
        <end position="1551"/>
    </location>
</feature>
<dbReference type="InterPro" id="IPR006615">
    <property type="entry name" value="Pept_C19_DUSP"/>
</dbReference>
<dbReference type="EMBL" id="CAKLBY020000101">
    <property type="protein sequence ID" value="CAK7926589.1"/>
    <property type="molecule type" value="Genomic_DNA"/>
</dbReference>
<dbReference type="PROSITE" id="PS00972">
    <property type="entry name" value="USP_1"/>
    <property type="match status" value="1"/>
</dbReference>
<organism evidence="7 8">
    <name type="scientific">Peronospora matthiolae</name>
    <dbReference type="NCBI Taxonomy" id="2874970"/>
    <lineage>
        <taxon>Eukaryota</taxon>
        <taxon>Sar</taxon>
        <taxon>Stramenopiles</taxon>
        <taxon>Oomycota</taxon>
        <taxon>Peronosporomycetes</taxon>
        <taxon>Peronosporales</taxon>
        <taxon>Peronosporaceae</taxon>
        <taxon>Peronospora</taxon>
    </lineage>
</organism>
<dbReference type="SUPFAM" id="SSF54001">
    <property type="entry name" value="Cysteine proteinases"/>
    <property type="match status" value="1"/>
</dbReference>
<dbReference type="PANTHER" id="PTHR21646:SF46">
    <property type="entry name" value="UBIQUITIN CARBOXYL-TERMINAL HYDROLASE"/>
    <property type="match status" value="1"/>
</dbReference>
<evidence type="ECO:0000313" key="6">
    <source>
        <dbReference type="EMBL" id="CAK7896562.1"/>
    </source>
</evidence>
<dbReference type="Pfam" id="PF06337">
    <property type="entry name" value="DUSP"/>
    <property type="match status" value="1"/>
</dbReference>
<proteinExistence type="predicted"/>
<feature type="compositionally biased region" description="Basic and acidic residues" evidence="2">
    <location>
        <begin position="390"/>
        <end position="407"/>
    </location>
</feature>
<dbReference type="InterPro" id="IPR018200">
    <property type="entry name" value="USP_CS"/>
</dbReference>
<dbReference type="InterPro" id="IPR002048">
    <property type="entry name" value="EF_hand_dom"/>
</dbReference>
<dbReference type="InterPro" id="IPR011992">
    <property type="entry name" value="EF-hand-dom_pair"/>
</dbReference>
<evidence type="ECO:0000259" key="5">
    <source>
        <dbReference type="PROSITE" id="PS51283"/>
    </source>
</evidence>
<feature type="region of interest" description="Disordered" evidence="2">
    <location>
        <begin position="390"/>
        <end position="421"/>
    </location>
</feature>
<feature type="compositionally biased region" description="Polar residues" evidence="2">
    <location>
        <begin position="1356"/>
        <end position="1365"/>
    </location>
</feature>
<dbReference type="InterPro" id="IPR016197">
    <property type="entry name" value="Chromo-like_dom_sf"/>
</dbReference>
<evidence type="ECO:0000256" key="1">
    <source>
        <dbReference type="ARBA" id="ARBA00022837"/>
    </source>
</evidence>
<dbReference type="SMART" id="SM00695">
    <property type="entry name" value="DUSP"/>
    <property type="match status" value="1"/>
</dbReference>
<dbReference type="PROSITE" id="PS50235">
    <property type="entry name" value="USP_3"/>
    <property type="match status" value="1"/>
</dbReference>
<dbReference type="SUPFAM" id="SSF47473">
    <property type="entry name" value="EF-hand"/>
    <property type="match status" value="1"/>
</dbReference>
<evidence type="ECO:0000256" key="2">
    <source>
        <dbReference type="SAM" id="MobiDB-lite"/>
    </source>
</evidence>
<dbReference type="InterPro" id="IPR038765">
    <property type="entry name" value="Papain-like_cys_pep_sf"/>
</dbReference>
<dbReference type="GO" id="GO:0005509">
    <property type="term" value="F:calcium ion binding"/>
    <property type="evidence" value="ECO:0007669"/>
    <property type="project" value="InterPro"/>
</dbReference>
<feature type="compositionally biased region" description="Low complexity" evidence="2">
    <location>
        <begin position="1"/>
        <end position="17"/>
    </location>
</feature>
<dbReference type="PROSITE" id="PS51283">
    <property type="entry name" value="DUSP"/>
    <property type="match status" value="1"/>
</dbReference>
<dbReference type="InterPro" id="IPR050185">
    <property type="entry name" value="Ub_carboxyl-term_hydrolase"/>
</dbReference>
<feature type="region of interest" description="Disordered" evidence="2">
    <location>
        <begin position="1"/>
        <end position="50"/>
    </location>
</feature>
<dbReference type="GO" id="GO:0016579">
    <property type="term" value="P:protein deubiquitination"/>
    <property type="evidence" value="ECO:0007669"/>
    <property type="project" value="InterPro"/>
</dbReference>
<dbReference type="InterPro" id="IPR035927">
    <property type="entry name" value="DUSP-like_sf"/>
</dbReference>
<evidence type="ECO:0000313" key="7">
    <source>
        <dbReference type="EMBL" id="CAK7926589.1"/>
    </source>
</evidence>
<dbReference type="SUPFAM" id="SSF143791">
    <property type="entry name" value="DUSP-like"/>
    <property type="match status" value="1"/>
</dbReference>
<evidence type="ECO:0000259" key="4">
    <source>
        <dbReference type="PROSITE" id="PS50235"/>
    </source>
</evidence>
<dbReference type="Gene3D" id="1.10.238.10">
    <property type="entry name" value="EF-hand"/>
    <property type="match status" value="1"/>
</dbReference>
<feature type="region of interest" description="Disordered" evidence="2">
    <location>
        <begin position="1348"/>
        <end position="1379"/>
    </location>
</feature>
<feature type="compositionally biased region" description="Polar residues" evidence="2">
    <location>
        <begin position="124"/>
        <end position="133"/>
    </location>
</feature>
<dbReference type="Pfam" id="PF00036">
    <property type="entry name" value="EF-hand_1"/>
    <property type="match status" value="1"/>
</dbReference>
<dbReference type="InterPro" id="IPR001394">
    <property type="entry name" value="Peptidase_C19_UCH"/>
</dbReference>
<accession>A0AAV1TW97</accession>
<dbReference type="SUPFAM" id="SSF54160">
    <property type="entry name" value="Chromo domain-like"/>
    <property type="match status" value="1"/>
</dbReference>
<dbReference type="PROSITE" id="PS50222">
    <property type="entry name" value="EF_HAND_2"/>
    <property type="match status" value="1"/>
</dbReference>
<dbReference type="PROSITE" id="PS00018">
    <property type="entry name" value="EF_HAND_1"/>
    <property type="match status" value="1"/>
</dbReference>
<feature type="compositionally biased region" description="Basic residues" evidence="2">
    <location>
        <begin position="18"/>
        <end position="29"/>
    </location>
</feature>
<feature type="compositionally biased region" description="Low complexity" evidence="2">
    <location>
        <begin position="108"/>
        <end position="123"/>
    </location>
</feature>
<keyword evidence="1" id="KW-0106">Calcium</keyword>
<feature type="compositionally biased region" description="Low complexity" evidence="2">
    <location>
        <begin position="30"/>
        <end position="50"/>
    </location>
</feature>
<dbReference type="InterPro" id="IPR018247">
    <property type="entry name" value="EF_Hand_1_Ca_BS"/>
</dbReference>
<feature type="domain" description="DUSP" evidence="5">
    <location>
        <begin position="314"/>
        <end position="475"/>
    </location>
</feature>
<dbReference type="GO" id="GO:0004843">
    <property type="term" value="F:cysteine-type deubiquitinase activity"/>
    <property type="evidence" value="ECO:0007669"/>
    <property type="project" value="InterPro"/>
</dbReference>
<protein>
    <recommendedName>
        <fullName evidence="9">Ubiquitinyl hydrolase 1</fullName>
    </recommendedName>
</protein>